<evidence type="ECO:0000313" key="4">
    <source>
        <dbReference type="Proteomes" id="UP000598775"/>
    </source>
</evidence>
<dbReference type="AlphaFoldDB" id="A0A917B4W7"/>
<feature type="domain" description="DUF3071" evidence="2">
    <location>
        <begin position="1"/>
        <end position="169"/>
    </location>
</feature>
<dbReference type="Pfam" id="PF11268">
    <property type="entry name" value="DUF3071"/>
    <property type="match status" value="1"/>
</dbReference>
<gene>
    <name evidence="3" type="ORF">GCM10011399_16950</name>
</gene>
<dbReference type="RefSeq" id="WP_203585910.1">
    <property type="nucleotide sequence ID" value="NZ_BMGP01000003.1"/>
</dbReference>
<dbReference type="Proteomes" id="UP000598775">
    <property type="component" value="Unassembled WGS sequence"/>
</dbReference>
<dbReference type="InterPro" id="IPR021421">
    <property type="entry name" value="DUF3071"/>
</dbReference>
<keyword evidence="4" id="KW-1185">Reference proteome</keyword>
<feature type="compositionally biased region" description="Low complexity" evidence="1">
    <location>
        <begin position="237"/>
        <end position="259"/>
    </location>
</feature>
<name>A0A917B4W7_9MICO</name>
<evidence type="ECO:0000259" key="2">
    <source>
        <dbReference type="Pfam" id="PF11268"/>
    </source>
</evidence>
<dbReference type="InterPro" id="IPR047682">
    <property type="entry name" value="SepH-like"/>
</dbReference>
<accession>A0A917B4W7</accession>
<dbReference type="EMBL" id="BMGP01000003">
    <property type="protein sequence ID" value="GGF24017.1"/>
    <property type="molecule type" value="Genomic_DNA"/>
</dbReference>
<proteinExistence type="predicted"/>
<evidence type="ECO:0000313" key="3">
    <source>
        <dbReference type="EMBL" id="GGF24017.1"/>
    </source>
</evidence>
<dbReference type="NCBIfam" id="NF040712">
    <property type="entry name" value="SepH"/>
    <property type="match status" value="1"/>
</dbReference>
<comment type="caution">
    <text evidence="3">The sequence shown here is derived from an EMBL/GenBank/DDBJ whole genome shotgun (WGS) entry which is preliminary data.</text>
</comment>
<feature type="compositionally biased region" description="Low complexity" evidence="1">
    <location>
        <begin position="364"/>
        <end position="375"/>
    </location>
</feature>
<organism evidence="3 4">
    <name type="scientific">Subtercola lobariae</name>
    <dbReference type="NCBI Taxonomy" id="1588641"/>
    <lineage>
        <taxon>Bacteria</taxon>
        <taxon>Bacillati</taxon>
        <taxon>Actinomycetota</taxon>
        <taxon>Actinomycetes</taxon>
        <taxon>Micrococcales</taxon>
        <taxon>Microbacteriaceae</taxon>
        <taxon>Subtercola</taxon>
    </lineage>
</organism>
<feature type="compositionally biased region" description="Gly residues" evidence="1">
    <location>
        <begin position="260"/>
        <end position="285"/>
    </location>
</feature>
<sequence length="461" mass="47940">MQDLTVIGIENGALLVASESGERYRVAIDEVLQSRLRQSTTQPESGVKVSPREIQAQIRAGMSAEDVARSTGASLEFVERFEGPVLAERLHIVSSALRVPVKVASPTDPLRGDPLSDDQSSTFGDVIEERLDGLGAVDLRWASWKEETGWVVKLTFTASEIDHDARWQYDPKRHSLSPLNSGAVTLSQHGEIVEGLIPRLRAVDADARRVGSESRAETAGLALDELDSALDFGADGSSGPVATSGPGSASGSEAASGPGAASGGASSGGDLPGRTSGGLSFGGGSSSDPSAPPVLTEPTPFTRFGRTGEESSPAAAAAAVTRQAPGPVNQNETADLLEALRRRRGEREAASFTVEGDDEFDALGSGHPSAHSSASRADEETRPVAHLSRPGDASGRTGTAADASAGSEFETPTGAGVTTLDGFDEVPDQRQTGPQSRSKRRTAMPSWDEIVFGARSDDDLG</sequence>
<feature type="region of interest" description="Disordered" evidence="1">
    <location>
        <begin position="234"/>
        <end position="461"/>
    </location>
</feature>
<evidence type="ECO:0000256" key="1">
    <source>
        <dbReference type="SAM" id="MobiDB-lite"/>
    </source>
</evidence>
<reference evidence="3 4" key="1">
    <citation type="journal article" date="2014" name="Int. J. Syst. Evol. Microbiol.">
        <title>Complete genome sequence of Corynebacterium casei LMG S-19264T (=DSM 44701T), isolated from a smear-ripened cheese.</title>
        <authorList>
            <consortium name="US DOE Joint Genome Institute (JGI-PGF)"/>
            <person name="Walter F."/>
            <person name="Albersmeier A."/>
            <person name="Kalinowski J."/>
            <person name="Ruckert C."/>
        </authorList>
    </citation>
    <scope>NUCLEOTIDE SEQUENCE [LARGE SCALE GENOMIC DNA]</scope>
    <source>
        <strain evidence="3 4">CGMCC 1.12976</strain>
    </source>
</reference>
<protein>
    <recommendedName>
        <fullName evidence="2">DUF3071 domain-containing protein</fullName>
    </recommendedName>
</protein>